<dbReference type="Gene3D" id="2.30.40.10">
    <property type="entry name" value="Urease, subunit C, domain 1"/>
    <property type="match status" value="1"/>
</dbReference>
<organism evidence="2">
    <name type="scientific">marine metagenome</name>
    <dbReference type="NCBI Taxonomy" id="408172"/>
    <lineage>
        <taxon>unclassified sequences</taxon>
        <taxon>metagenomes</taxon>
        <taxon>ecological metagenomes</taxon>
    </lineage>
</organism>
<gene>
    <name evidence="2" type="ORF">METZ01_LOCUS262906</name>
</gene>
<dbReference type="InterPro" id="IPR011059">
    <property type="entry name" value="Metal-dep_hydrolase_composite"/>
</dbReference>
<dbReference type="PANTHER" id="PTHR22642">
    <property type="entry name" value="IMIDAZOLONEPROPIONASE"/>
    <property type="match status" value="1"/>
</dbReference>
<dbReference type="Pfam" id="PF07969">
    <property type="entry name" value="Amidohydro_3"/>
    <property type="match status" value="1"/>
</dbReference>
<dbReference type="Gene3D" id="3.10.310.70">
    <property type="match status" value="1"/>
</dbReference>
<dbReference type="AlphaFoldDB" id="A0A382JFB7"/>
<dbReference type="InterPro" id="IPR013108">
    <property type="entry name" value="Amidohydro_3"/>
</dbReference>
<dbReference type="SUPFAM" id="SSF51556">
    <property type="entry name" value="Metallo-dependent hydrolases"/>
    <property type="match status" value="1"/>
</dbReference>
<proteinExistence type="predicted"/>
<name>A0A382JFB7_9ZZZZ</name>
<dbReference type="PROSITE" id="PS51257">
    <property type="entry name" value="PROKAR_LIPOPROTEIN"/>
    <property type="match status" value="1"/>
</dbReference>
<evidence type="ECO:0000313" key="2">
    <source>
        <dbReference type="EMBL" id="SVC10052.1"/>
    </source>
</evidence>
<dbReference type="InterPro" id="IPR032466">
    <property type="entry name" value="Metal_Hydrolase"/>
</dbReference>
<evidence type="ECO:0000259" key="1">
    <source>
        <dbReference type="Pfam" id="PF07969"/>
    </source>
</evidence>
<sequence length="307" mass="33612">MLNRNNSIVTILCITILSIFGCSGDRAADLVVQNGNIYTVDVNSPKASAVAVKGGRIIAVGSNPDIDPFVGKKTRVVDLEGLTMIPGFIESHGHIMGLGSSKMKLDLNGIKDYDELVDIVANAVSETVPGEWILGRGWHQSKWTPQPETMVKGFQIHHKLSAVSPDNPVYLTHASGHAGFANAKAMEIAGILSGTEFDMELGDEIFLKRDDGEIIRDENGKPTGVFNEVAQRLISKHIPDESDAYRDKSLELAIEECLQNGVTSFQDAGSGRSSIATYRRFLDSGMMKIRLYVMLTSRDPDLLEDWY</sequence>
<dbReference type="EMBL" id="UINC01073563">
    <property type="protein sequence ID" value="SVC10052.1"/>
    <property type="molecule type" value="Genomic_DNA"/>
</dbReference>
<accession>A0A382JFB7</accession>
<feature type="non-terminal residue" evidence="2">
    <location>
        <position position="307"/>
    </location>
</feature>
<dbReference type="GO" id="GO:0016810">
    <property type="term" value="F:hydrolase activity, acting on carbon-nitrogen (but not peptide) bonds"/>
    <property type="evidence" value="ECO:0007669"/>
    <property type="project" value="InterPro"/>
</dbReference>
<reference evidence="2" key="1">
    <citation type="submission" date="2018-05" db="EMBL/GenBank/DDBJ databases">
        <authorList>
            <person name="Lanie J.A."/>
            <person name="Ng W.-L."/>
            <person name="Kazmierczak K.M."/>
            <person name="Andrzejewski T.M."/>
            <person name="Davidsen T.M."/>
            <person name="Wayne K.J."/>
            <person name="Tettelin H."/>
            <person name="Glass J.I."/>
            <person name="Rusch D."/>
            <person name="Podicherti R."/>
            <person name="Tsui H.-C.T."/>
            <person name="Winkler M.E."/>
        </authorList>
    </citation>
    <scope>NUCLEOTIDE SEQUENCE</scope>
</reference>
<feature type="domain" description="Amidohydrolase 3" evidence="1">
    <location>
        <begin position="75"/>
        <end position="292"/>
    </location>
</feature>
<dbReference type="PANTHER" id="PTHR22642:SF2">
    <property type="entry name" value="PROTEIN LONG AFTER FAR-RED 3"/>
    <property type="match status" value="1"/>
</dbReference>
<dbReference type="SUPFAM" id="SSF51338">
    <property type="entry name" value="Composite domain of metallo-dependent hydrolases"/>
    <property type="match status" value="1"/>
</dbReference>
<dbReference type="Gene3D" id="3.20.20.140">
    <property type="entry name" value="Metal-dependent hydrolases"/>
    <property type="match status" value="1"/>
</dbReference>
<protein>
    <recommendedName>
        <fullName evidence="1">Amidohydrolase 3 domain-containing protein</fullName>
    </recommendedName>
</protein>